<evidence type="ECO:0000256" key="7">
    <source>
        <dbReference type="ARBA" id="ARBA00022989"/>
    </source>
</evidence>
<dbReference type="AlphaFoldDB" id="A0A226D399"/>
<keyword evidence="10" id="KW-0326">Glycosidase</keyword>
<dbReference type="SUPFAM" id="SSF48208">
    <property type="entry name" value="Six-hairpin glycosidases"/>
    <property type="match status" value="1"/>
</dbReference>
<dbReference type="InterPro" id="IPR008928">
    <property type="entry name" value="6-hairpin_glycosidase_sf"/>
</dbReference>
<comment type="caution">
    <text evidence="14">The sequence shown here is derived from an EMBL/GenBank/DDBJ whole genome shotgun (WGS) entry which is preliminary data.</text>
</comment>
<name>A0A226D399_FOLCA</name>
<keyword evidence="15" id="KW-1185">Reference proteome</keyword>
<keyword evidence="4" id="KW-0378">Hydrolase</keyword>
<evidence type="ECO:0000259" key="13">
    <source>
        <dbReference type="Pfam" id="PF03200"/>
    </source>
</evidence>
<feature type="compositionally biased region" description="Low complexity" evidence="12">
    <location>
        <begin position="95"/>
        <end position="109"/>
    </location>
</feature>
<dbReference type="Pfam" id="PF03200">
    <property type="entry name" value="Glyco_hydro_63"/>
    <property type="match status" value="2"/>
</dbReference>
<keyword evidence="5" id="KW-0256">Endoplasmic reticulum</keyword>
<evidence type="ECO:0000256" key="8">
    <source>
        <dbReference type="ARBA" id="ARBA00023136"/>
    </source>
</evidence>
<evidence type="ECO:0000256" key="12">
    <source>
        <dbReference type="SAM" id="MobiDB-lite"/>
    </source>
</evidence>
<dbReference type="EC" id="3.2.1.106" evidence="11"/>
<sequence>MTPPGFATHKVVLKHPSIIPPKSGQRPLQPQEKFRHAVQPPELGFVNMFGYVSLIPLIFGILKPDSPTFTATLDKITLNCSGPRTGFAPWPPTRPWTTSGTRSTTRATGEAPSGLTSTSSRSKPCTTIRKWRGQYHKTGYVWEQYDDATGKGKGCRPFTGWSSLVVLMMAEEY</sequence>
<dbReference type="InterPro" id="IPR004888">
    <property type="entry name" value="Glycoside_hydrolase_63"/>
</dbReference>
<evidence type="ECO:0000256" key="11">
    <source>
        <dbReference type="ARBA" id="ARBA00038888"/>
    </source>
</evidence>
<evidence type="ECO:0000256" key="6">
    <source>
        <dbReference type="ARBA" id="ARBA00022968"/>
    </source>
</evidence>
<evidence type="ECO:0000256" key="1">
    <source>
        <dbReference type="ARBA" id="ARBA00004648"/>
    </source>
</evidence>
<comment type="similarity">
    <text evidence="2">Belongs to the glycosyl hydrolase 63 family.</text>
</comment>
<feature type="compositionally biased region" description="Polar residues" evidence="12">
    <location>
        <begin position="114"/>
        <end position="124"/>
    </location>
</feature>
<dbReference type="PANTHER" id="PTHR10412:SF11">
    <property type="entry name" value="MANNOSYL-OLIGOSACCHARIDE GLUCOSIDASE"/>
    <property type="match status" value="1"/>
</dbReference>
<evidence type="ECO:0000313" key="14">
    <source>
        <dbReference type="EMBL" id="OXA39653.1"/>
    </source>
</evidence>
<reference evidence="14 15" key="1">
    <citation type="submission" date="2015-12" db="EMBL/GenBank/DDBJ databases">
        <title>The genome of Folsomia candida.</title>
        <authorList>
            <person name="Faddeeva A."/>
            <person name="Derks M.F."/>
            <person name="Anvar Y."/>
            <person name="Smit S."/>
            <person name="Van Straalen N."/>
            <person name="Roelofs D."/>
        </authorList>
    </citation>
    <scope>NUCLEOTIDE SEQUENCE [LARGE SCALE GENOMIC DNA]</scope>
    <source>
        <strain evidence="14 15">VU population</strain>
        <tissue evidence="14">Whole body</tissue>
    </source>
</reference>
<evidence type="ECO:0000256" key="3">
    <source>
        <dbReference type="ARBA" id="ARBA00022692"/>
    </source>
</evidence>
<evidence type="ECO:0000256" key="4">
    <source>
        <dbReference type="ARBA" id="ARBA00022801"/>
    </source>
</evidence>
<evidence type="ECO:0000256" key="9">
    <source>
        <dbReference type="ARBA" id="ARBA00023180"/>
    </source>
</evidence>
<dbReference type="GO" id="GO:0004573">
    <property type="term" value="F:Glc3Man9GlcNAc2 oligosaccharide glucosidase activity"/>
    <property type="evidence" value="ECO:0007669"/>
    <property type="project" value="UniProtKB-EC"/>
</dbReference>
<dbReference type="GO" id="GO:0006487">
    <property type="term" value="P:protein N-linked glycosylation"/>
    <property type="evidence" value="ECO:0007669"/>
    <property type="project" value="TreeGrafter"/>
</dbReference>
<dbReference type="OrthoDB" id="410058at2759"/>
<dbReference type="EMBL" id="LNIX01000037">
    <property type="protein sequence ID" value="OXA39653.1"/>
    <property type="molecule type" value="Genomic_DNA"/>
</dbReference>
<keyword evidence="7" id="KW-1133">Transmembrane helix</keyword>
<evidence type="ECO:0000256" key="2">
    <source>
        <dbReference type="ARBA" id="ARBA00010833"/>
    </source>
</evidence>
<evidence type="ECO:0000313" key="15">
    <source>
        <dbReference type="Proteomes" id="UP000198287"/>
    </source>
</evidence>
<dbReference type="InterPro" id="IPR031335">
    <property type="entry name" value="Glyco_hydro_63_C"/>
</dbReference>
<accession>A0A226D399</accession>
<keyword evidence="9" id="KW-0325">Glycoprotein</keyword>
<comment type="subcellular location">
    <subcellularLocation>
        <location evidence="1">Endoplasmic reticulum membrane</location>
        <topology evidence="1">Single-pass type II membrane protein</topology>
    </subcellularLocation>
</comment>
<feature type="domain" description="Glycosyl hydrolase family 63 C-terminal" evidence="13">
    <location>
        <begin position="13"/>
        <end position="77"/>
    </location>
</feature>
<organism evidence="14 15">
    <name type="scientific">Folsomia candida</name>
    <name type="common">Springtail</name>
    <dbReference type="NCBI Taxonomy" id="158441"/>
    <lineage>
        <taxon>Eukaryota</taxon>
        <taxon>Metazoa</taxon>
        <taxon>Ecdysozoa</taxon>
        <taxon>Arthropoda</taxon>
        <taxon>Hexapoda</taxon>
        <taxon>Collembola</taxon>
        <taxon>Entomobryomorpha</taxon>
        <taxon>Isotomoidea</taxon>
        <taxon>Isotomidae</taxon>
        <taxon>Proisotominae</taxon>
        <taxon>Folsomia</taxon>
    </lineage>
</organism>
<keyword evidence="6" id="KW-0735">Signal-anchor</keyword>
<keyword evidence="3" id="KW-0812">Transmembrane</keyword>
<keyword evidence="8" id="KW-0472">Membrane</keyword>
<feature type="domain" description="Glycosyl hydrolase family 63 C-terminal" evidence="13">
    <location>
        <begin position="133"/>
        <end position="171"/>
    </location>
</feature>
<dbReference type="PANTHER" id="PTHR10412">
    <property type="entry name" value="MANNOSYL-OLIGOSACCHARIDE GLUCOSIDASE"/>
    <property type="match status" value="1"/>
</dbReference>
<dbReference type="Gene3D" id="1.50.10.10">
    <property type="match status" value="1"/>
</dbReference>
<dbReference type="GO" id="GO:0005789">
    <property type="term" value="C:endoplasmic reticulum membrane"/>
    <property type="evidence" value="ECO:0007669"/>
    <property type="project" value="UniProtKB-SubCell"/>
</dbReference>
<protein>
    <recommendedName>
        <fullName evidence="11">mannosyl-oligosaccharide glucosidase</fullName>
        <ecNumber evidence="11">3.2.1.106</ecNumber>
    </recommendedName>
</protein>
<evidence type="ECO:0000256" key="10">
    <source>
        <dbReference type="ARBA" id="ARBA00023295"/>
    </source>
</evidence>
<proteinExistence type="inferred from homology"/>
<feature type="region of interest" description="Disordered" evidence="12">
    <location>
        <begin position="87"/>
        <end position="124"/>
    </location>
</feature>
<dbReference type="InterPro" id="IPR012341">
    <property type="entry name" value="6hp_glycosidase-like_sf"/>
</dbReference>
<evidence type="ECO:0000256" key="5">
    <source>
        <dbReference type="ARBA" id="ARBA00022824"/>
    </source>
</evidence>
<dbReference type="Proteomes" id="UP000198287">
    <property type="component" value="Unassembled WGS sequence"/>
</dbReference>
<dbReference type="STRING" id="158441.A0A226D399"/>
<gene>
    <name evidence="14" type="ORF">Fcan01_25454</name>
</gene>
<dbReference type="GO" id="GO:0009311">
    <property type="term" value="P:oligosaccharide metabolic process"/>
    <property type="evidence" value="ECO:0007669"/>
    <property type="project" value="InterPro"/>
</dbReference>